<gene>
    <name evidence="5" type="ORF">WG926_13900</name>
</gene>
<dbReference type="SMART" id="SM00895">
    <property type="entry name" value="FCD"/>
    <property type="match status" value="1"/>
</dbReference>
<dbReference type="CDD" id="cd07377">
    <property type="entry name" value="WHTH_GntR"/>
    <property type="match status" value="1"/>
</dbReference>
<proteinExistence type="predicted"/>
<dbReference type="PANTHER" id="PTHR43537:SF44">
    <property type="entry name" value="GNTR FAMILY REGULATORY PROTEIN"/>
    <property type="match status" value="1"/>
</dbReference>
<keyword evidence="2" id="KW-0238">DNA-binding</keyword>
<dbReference type="InterPro" id="IPR008920">
    <property type="entry name" value="TF_FadR/GntR_C"/>
</dbReference>
<organism evidence="5 6">
    <name type="scientific">Tistrella arctica</name>
    <dbReference type="NCBI Taxonomy" id="3133430"/>
    <lineage>
        <taxon>Bacteria</taxon>
        <taxon>Pseudomonadati</taxon>
        <taxon>Pseudomonadota</taxon>
        <taxon>Alphaproteobacteria</taxon>
        <taxon>Geminicoccales</taxon>
        <taxon>Geminicoccaceae</taxon>
        <taxon>Tistrella</taxon>
    </lineage>
</organism>
<dbReference type="Pfam" id="PF07729">
    <property type="entry name" value="FCD"/>
    <property type="match status" value="1"/>
</dbReference>
<keyword evidence="6" id="KW-1185">Reference proteome</keyword>
<dbReference type="InterPro" id="IPR036388">
    <property type="entry name" value="WH-like_DNA-bd_sf"/>
</dbReference>
<reference evidence="5 6" key="1">
    <citation type="submission" date="2024-03" db="EMBL/GenBank/DDBJ databases">
        <title>High-quality draft genome sequencing of Tistrella sp. BH-R2-4.</title>
        <authorList>
            <person name="Dong C."/>
        </authorList>
    </citation>
    <scope>NUCLEOTIDE SEQUENCE [LARGE SCALE GENOMIC DNA]</scope>
    <source>
        <strain evidence="5 6">BH-R2-4</strain>
    </source>
</reference>
<dbReference type="Gene3D" id="1.20.120.530">
    <property type="entry name" value="GntR ligand-binding domain-like"/>
    <property type="match status" value="1"/>
</dbReference>
<accession>A0ABU9YKT1</accession>
<feature type="domain" description="HTH gntR-type" evidence="4">
    <location>
        <begin position="23"/>
        <end position="91"/>
    </location>
</feature>
<comment type="caution">
    <text evidence="5">The sequence shown here is derived from an EMBL/GenBank/DDBJ whole genome shotgun (WGS) entry which is preliminary data.</text>
</comment>
<keyword evidence="3" id="KW-0804">Transcription</keyword>
<dbReference type="SUPFAM" id="SSF48008">
    <property type="entry name" value="GntR ligand-binding domain-like"/>
    <property type="match status" value="1"/>
</dbReference>
<dbReference type="PRINTS" id="PR00035">
    <property type="entry name" value="HTHGNTR"/>
</dbReference>
<dbReference type="PROSITE" id="PS50949">
    <property type="entry name" value="HTH_GNTR"/>
    <property type="match status" value="1"/>
</dbReference>
<name>A0ABU9YKT1_9PROT</name>
<evidence type="ECO:0000256" key="2">
    <source>
        <dbReference type="ARBA" id="ARBA00023125"/>
    </source>
</evidence>
<evidence type="ECO:0000313" key="6">
    <source>
        <dbReference type="Proteomes" id="UP001413721"/>
    </source>
</evidence>
<dbReference type="InterPro" id="IPR000524">
    <property type="entry name" value="Tscrpt_reg_HTH_GntR"/>
</dbReference>
<dbReference type="PANTHER" id="PTHR43537">
    <property type="entry name" value="TRANSCRIPTIONAL REGULATOR, GNTR FAMILY"/>
    <property type="match status" value="1"/>
</dbReference>
<dbReference type="EMBL" id="JBBKTW010000005">
    <property type="protein sequence ID" value="MEN2989403.1"/>
    <property type="molecule type" value="Genomic_DNA"/>
</dbReference>
<dbReference type="SUPFAM" id="SSF46785">
    <property type="entry name" value="Winged helix' DNA-binding domain"/>
    <property type="match status" value="1"/>
</dbReference>
<dbReference type="InterPro" id="IPR036390">
    <property type="entry name" value="WH_DNA-bd_sf"/>
</dbReference>
<dbReference type="SMART" id="SM00345">
    <property type="entry name" value="HTH_GNTR"/>
    <property type="match status" value="1"/>
</dbReference>
<evidence type="ECO:0000256" key="3">
    <source>
        <dbReference type="ARBA" id="ARBA00023163"/>
    </source>
</evidence>
<dbReference type="Pfam" id="PF00392">
    <property type="entry name" value="GntR"/>
    <property type="match status" value="1"/>
</dbReference>
<keyword evidence="1" id="KW-0805">Transcription regulation</keyword>
<dbReference type="Proteomes" id="UP001413721">
    <property type="component" value="Unassembled WGS sequence"/>
</dbReference>
<evidence type="ECO:0000313" key="5">
    <source>
        <dbReference type="EMBL" id="MEN2989403.1"/>
    </source>
</evidence>
<sequence>MTGSLVIGNGRLVGSISGRGRSRTNHAHVVQELGLGIVEGHFAPGSILPGDAELMARFGVSRTVLREALKTLEAKGLVQPKARIGTRVMPASHWNLFDPDTLSWHFQCGLNRDFLASLAEIRLALEPEAAALAASRRTAEDVADLYRLAAAMDDPANTGSSFANHDLEFHLVVARASGNPFMRSISALIEAALSAALNISSPADDPAKIAMSAADHRAIAARIEAGDADGARTAMRRVIMVGADRVAGAFGVAQ</sequence>
<dbReference type="Gene3D" id="1.10.10.10">
    <property type="entry name" value="Winged helix-like DNA-binding domain superfamily/Winged helix DNA-binding domain"/>
    <property type="match status" value="1"/>
</dbReference>
<protein>
    <submittedName>
        <fullName evidence="5">FadR/GntR family transcriptional regulator</fullName>
    </submittedName>
</protein>
<dbReference type="RefSeq" id="WP_345937560.1">
    <property type="nucleotide sequence ID" value="NZ_JBBKTW010000005.1"/>
</dbReference>
<dbReference type="InterPro" id="IPR011711">
    <property type="entry name" value="GntR_C"/>
</dbReference>
<evidence type="ECO:0000259" key="4">
    <source>
        <dbReference type="PROSITE" id="PS50949"/>
    </source>
</evidence>
<evidence type="ECO:0000256" key="1">
    <source>
        <dbReference type="ARBA" id="ARBA00023015"/>
    </source>
</evidence>